<gene>
    <name evidence="1" type="ORF">LCGC14_3124460</name>
</gene>
<reference evidence="1" key="1">
    <citation type="journal article" date="2015" name="Nature">
        <title>Complex archaea that bridge the gap between prokaryotes and eukaryotes.</title>
        <authorList>
            <person name="Spang A."/>
            <person name="Saw J.H."/>
            <person name="Jorgensen S.L."/>
            <person name="Zaremba-Niedzwiedzka K."/>
            <person name="Martijn J."/>
            <person name="Lind A.E."/>
            <person name="van Eijk R."/>
            <person name="Schleper C."/>
            <person name="Guy L."/>
            <person name="Ettema T.J."/>
        </authorList>
    </citation>
    <scope>NUCLEOTIDE SEQUENCE</scope>
</reference>
<organism evidence="1">
    <name type="scientific">marine sediment metagenome</name>
    <dbReference type="NCBI Taxonomy" id="412755"/>
    <lineage>
        <taxon>unclassified sequences</taxon>
        <taxon>metagenomes</taxon>
        <taxon>ecological metagenomes</taxon>
    </lineage>
</organism>
<dbReference type="InterPro" id="IPR017853">
    <property type="entry name" value="GH"/>
</dbReference>
<sequence length="127" mass="14246">VPAWLEQDQTTPDQIASLANDRLRLNFSARPVQTPAAAPLPDGISALFESFLQGFELLLRWDIYLYISMGLVVGIVPNHMCIDDPHNGWWQDVLENGAASAYARFFDIDWNPPKEALRGKVLLPVLD</sequence>
<evidence type="ECO:0000313" key="1">
    <source>
        <dbReference type="EMBL" id="KKK50493.1"/>
    </source>
</evidence>
<accession>A0A0F8W1K3</accession>
<protein>
    <submittedName>
        <fullName evidence="1">Uncharacterized protein</fullName>
    </submittedName>
</protein>
<comment type="caution">
    <text evidence="1">The sequence shown here is derived from an EMBL/GenBank/DDBJ whole genome shotgun (WGS) entry which is preliminary data.</text>
</comment>
<dbReference type="SUPFAM" id="SSF51445">
    <property type="entry name" value="(Trans)glycosidases"/>
    <property type="match status" value="1"/>
</dbReference>
<proteinExistence type="predicted"/>
<name>A0A0F8W1K3_9ZZZZ</name>
<feature type="non-terminal residue" evidence="1">
    <location>
        <position position="1"/>
    </location>
</feature>
<dbReference type="AlphaFoldDB" id="A0A0F8W1K3"/>
<dbReference type="EMBL" id="LAZR01067996">
    <property type="protein sequence ID" value="KKK50493.1"/>
    <property type="molecule type" value="Genomic_DNA"/>
</dbReference>
<dbReference type="Gene3D" id="3.30.1590.10">
    <property type="entry name" value="Maltooligosyl trehalose synthase, domain 2"/>
    <property type="match status" value="1"/>
</dbReference>